<dbReference type="GO" id="GO:0015012">
    <property type="term" value="P:heparan sulfate proteoglycan biosynthetic process"/>
    <property type="evidence" value="ECO:0007669"/>
    <property type="project" value="InterPro"/>
</dbReference>
<evidence type="ECO:0000256" key="7">
    <source>
        <dbReference type="ARBA" id="ARBA00022692"/>
    </source>
</evidence>
<dbReference type="OrthoDB" id="5914444at2759"/>
<evidence type="ECO:0000313" key="17">
    <source>
        <dbReference type="Proteomes" id="UP000318571"/>
    </source>
</evidence>
<dbReference type="OMA" id="RGVFMYF"/>
<comment type="caution">
    <text evidence="16">The sequence shown here is derived from an EMBL/GenBank/DDBJ whole genome shotgun (WGS) entry which is preliminary data.</text>
</comment>
<dbReference type="PANTHER" id="PTHR13174">
    <property type="entry name" value="D-GLUCURONYL C5-EPIMERASE"/>
    <property type="match status" value="1"/>
</dbReference>
<evidence type="ECO:0000259" key="15">
    <source>
        <dbReference type="Pfam" id="PF21174"/>
    </source>
</evidence>
<evidence type="ECO:0000256" key="13">
    <source>
        <dbReference type="SAM" id="SignalP"/>
    </source>
</evidence>
<feature type="domain" description="D-glucuronyl C5-epimerase beta-sandwich" evidence="15">
    <location>
        <begin position="246"/>
        <end position="354"/>
    </location>
</feature>
<evidence type="ECO:0000256" key="1">
    <source>
        <dbReference type="ARBA" id="ARBA00000434"/>
    </source>
</evidence>
<comment type="subcellular location">
    <subcellularLocation>
        <location evidence="12">Endomembrane system</location>
        <topology evidence="12">Single-pass membrane protein</topology>
    </subcellularLocation>
    <subcellularLocation>
        <location evidence="2">Membrane</location>
        <topology evidence="2">Single-pass type II membrane protein</topology>
    </subcellularLocation>
</comment>
<protein>
    <recommendedName>
        <fullName evidence="6">heparosan-N-sulfate-glucuronate 5-epimerase</fullName>
        <ecNumber evidence="6">5.1.3.17</ecNumber>
    </recommendedName>
</protein>
<reference evidence="16 17" key="1">
    <citation type="journal article" date="2018" name="Nat. Ecol. Evol.">
        <title>Genomic signatures of mitonuclear coevolution across populations of Tigriopus californicus.</title>
        <authorList>
            <person name="Barreto F.S."/>
            <person name="Watson E.T."/>
            <person name="Lima T.G."/>
            <person name="Willett C.S."/>
            <person name="Edmands S."/>
            <person name="Li W."/>
            <person name="Burton R.S."/>
        </authorList>
    </citation>
    <scope>NUCLEOTIDE SEQUENCE [LARGE SCALE GENOMIC DNA]</scope>
    <source>
        <strain evidence="16 17">San Diego</strain>
    </source>
</reference>
<keyword evidence="7" id="KW-0812">Transmembrane</keyword>
<dbReference type="STRING" id="6832.A0A553PNS9"/>
<evidence type="ECO:0000256" key="11">
    <source>
        <dbReference type="ARBA" id="ARBA00023235"/>
    </source>
</evidence>
<dbReference type="SUPFAM" id="SSF81853">
    <property type="entry name" value="Family 10 polysaccharide lyase"/>
    <property type="match status" value="1"/>
</dbReference>
<evidence type="ECO:0000256" key="12">
    <source>
        <dbReference type="ARBA" id="ARBA00037847"/>
    </source>
</evidence>
<keyword evidence="8" id="KW-0735">Signal-anchor</keyword>
<name>A0A553PNS9_TIGCA</name>
<feature type="chain" id="PRO_5021733896" description="heparosan-N-sulfate-glucuronate 5-epimerase" evidence="13">
    <location>
        <begin position="30"/>
        <end position="594"/>
    </location>
</feature>
<comment type="pathway">
    <text evidence="4">Glycan metabolism; heparan sulfate biosynthesis.</text>
</comment>
<evidence type="ECO:0000313" key="16">
    <source>
        <dbReference type="EMBL" id="TRY79320.1"/>
    </source>
</evidence>
<dbReference type="Proteomes" id="UP000318571">
    <property type="component" value="Chromosome 6"/>
</dbReference>
<evidence type="ECO:0000259" key="14">
    <source>
        <dbReference type="Pfam" id="PF06662"/>
    </source>
</evidence>
<dbReference type="AlphaFoldDB" id="A0A553PNS9"/>
<keyword evidence="13" id="KW-0732">Signal</keyword>
<evidence type="ECO:0000256" key="4">
    <source>
        <dbReference type="ARBA" id="ARBA00005093"/>
    </source>
</evidence>
<dbReference type="GO" id="GO:0030210">
    <property type="term" value="P:heparin proteoglycan biosynthetic process"/>
    <property type="evidence" value="ECO:0007669"/>
    <property type="project" value="UniProtKB-UniPathway"/>
</dbReference>
<keyword evidence="10" id="KW-0472">Membrane</keyword>
<dbReference type="InterPro" id="IPR059154">
    <property type="entry name" value="Glce_b_sandwich"/>
</dbReference>
<gene>
    <name evidence="16" type="ORF">TCAL_10053</name>
</gene>
<organism evidence="16 17">
    <name type="scientific">Tigriopus californicus</name>
    <name type="common">Marine copepod</name>
    <dbReference type="NCBI Taxonomy" id="6832"/>
    <lineage>
        <taxon>Eukaryota</taxon>
        <taxon>Metazoa</taxon>
        <taxon>Ecdysozoa</taxon>
        <taxon>Arthropoda</taxon>
        <taxon>Crustacea</taxon>
        <taxon>Multicrustacea</taxon>
        <taxon>Hexanauplia</taxon>
        <taxon>Copepoda</taxon>
        <taxon>Harpacticoida</taxon>
        <taxon>Harpacticidae</taxon>
        <taxon>Tigriopus</taxon>
    </lineage>
</organism>
<comment type="pathway">
    <text evidence="3">Glycan metabolism; heparin biosynthesis.</text>
</comment>
<dbReference type="EC" id="5.1.3.17" evidence="6"/>
<evidence type="ECO:0000256" key="5">
    <source>
        <dbReference type="ARBA" id="ARBA00005584"/>
    </source>
</evidence>
<feature type="signal peptide" evidence="13">
    <location>
        <begin position="1"/>
        <end position="29"/>
    </location>
</feature>
<dbReference type="InterPro" id="IPR010598">
    <property type="entry name" value="C5-epim_C"/>
</dbReference>
<keyword evidence="17" id="KW-1185">Reference proteome</keyword>
<evidence type="ECO:0000256" key="9">
    <source>
        <dbReference type="ARBA" id="ARBA00022989"/>
    </source>
</evidence>
<dbReference type="UniPathway" id="UPA00862"/>
<accession>A0A553PNS9</accession>
<proteinExistence type="inferred from homology"/>
<keyword evidence="9" id="KW-1133">Transmembrane helix</keyword>
<dbReference type="InterPro" id="IPR039721">
    <property type="entry name" value="C5-epimerase"/>
</dbReference>
<dbReference type="EMBL" id="VCGU01000002">
    <property type="protein sequence ID" value="TRY79320.1"/>
    <property type="molecule type" value="Genomic_DNA"/>
</dbReference>
<dbReference type="Pfam" id="PF06662">
    <property type="entry name" value="C5-epim_C"/>
    <property type="match status" value="1"/>
</dbReference>
<dbReference type="PANTHER" id="PTHR13174:SF3">
    <property type="entry name" value="D-GLUCURONYL C5-EPIMERASE"/>
    <property type="match status" value="1"/>
</dbReference>
<evidence type="ECO:0000256" key="10">
    <source>
        <dbReference type="ARBA" id="ARBA00023136"/>
    </source>
</evidence>
<feature type="domain" description="D-glucuronyl C5-epimerase C-terminal" evidence="14">
    <location>
        <begin position="383"/>
        <end position="583"/>
    </location>
</feature>
<dbReference type="Gene3D" id="1.50.10.20">
    <property type="match status" value="1"/>
</dbReference>
<sequence length="594" mass="68582">MSFIRRIGLRWWILASTAAISLWIWMVWAQSQPDVNPVSLHVPKSHPPANPEAYRKRPESLRPSPMLKEIKCEINTQVYRNIGWSESSQMQSVPCLLKERSQEVFVPFKFVRKYFDIYGEISSDHNRSWLEWSHSYSKVFPHFKDNLYQSNGTFLQFGSFDVEQRPRVKCVSASEGVPVSTQWDKAGYYYSTQISQYALSHWSKAIQSSSAQDRRKLVYEDGLTHFANWKGDTTRVMSLDCVHFDLASKIQLSLEKTSDFVLNLDLQFKQNVTITVTVKTPKITYDVKYVNEDDFIRREGNLVILGYGSDLKEGEWKHFTRDVLTDLSKGISKKMFERFRGSSQIYLSDIALEGVGCVTNISQSHQEHLQMFYTGANWLRHNQDAQGGWPVNVVFNRDHTKYKFADEIQPGWYSAMASGHALSVLSRAFAASRDKKYLTTALKALKPFSVSSEQGGFSARFMNSYTWYEEYPTNPPTFVLNGFMYSLLGLYDLKNTLEMYGFGDTDDFGNVSELWQSGMRSLKALLPLFDTGSGSVYDLRHFTMQIEPKIARWDYHSTHVNLLYILSTLDPDQILATTGDRWRQYMVNQKARHN</sequence>
<evidence type="ECO:0000256" key="3">
    <source>
        <dbReference type="ARBA" id="ARBA00004841"/>
    </source>
</evidence>
<comment type="similarity">
    <text evidence="5">Belongs to the D-glucuronyl C5-epimerase family.</text>
</comment>
<evidence type="ECO:0000256" key="2">
    <source>
        <dbReference type="ARBA" id="ARBA00004606"/>
    </source>
</evidence>
<keyword evidence="11" id="KW-0413">Isomerase</keyword>
<evidence type="ECO:0000256" key="8">
    <source>
        <dbReference type="ARBA" id="ARBA00022968"/>
    </source>
</evidence>
<comment type="catalytic activity">
    <reaction evidence="1">
        <text>[heparosan-N-sulfate](n) = [heparan-N-sulfate](n)</text>
        <dbReference type="Rhea" id="RHEA:20197"/>
        <dbReference type="Rhea" id="RHEA-COMP:9556"/>
        <dbReference type="Rhea" id="RHEA-COMP:9557"/>
        <dbReference type="ChEBI" id="CHEBI:58041"/>
        <dbReference type="ChEBI" id="CHEBI:58287"/>
        <dbReference type="EC" id="5.1.3.17"/>
    </reaction>
</comment>
<evidence type="ECO:0000256" key="6">
    <source>
        <dbReference type="ARBA" id="ARBA00012087"/>
    </source>
</evidence>
<dbReference type="GO" id="GO:0005794">
    <property type="term" value="C:Golgi apparatus"/>
    <property type="evidence" value="ECO:0007669"/>
    <property type="project" value="TreeGrafter"/>
</dbReference>
<dbReference type="Pfam" id="PF21174">
    <property type="entry name" value="Glce_b_sandwich"/>
    <property type="match status" value="1"/>
</dbReference>
<dbReference type="GO" id="GO:0047464">
    <property type="term" value="F:heparosan-N-sulfate-glucuronate 5-epimerase activity"/>
    <property type="evidence" value="ECO:0007669"/>
    <property type="project" value="UniProtKB-EC"/>
</dbReference>